<name>A0A9P1H9R0_9PEZI</name>
<evidence type="ECO:0000259" key="2">
    <source>
        <dbReference type="SMART" id="SM00672"/>
    </source>
</evidence>
<sequence>MLGFCRMPRSGFSAAVLVLFIFFVAYHIIETDIGSAPHPIRRLVQKAGDEREKLLARQSRSLEEAVNEYRRKYKVAPPPNFDKWYEFARARDVVLIDEFDAIHEMLAPFWGLKPATIRKRAVEALGYENYLIGILIRNGTVAHQQGGRPWERKALPKMLGKFVKYLPDMDLAFNALDEPRVALQHDDLARLLAKAETAKLATSKGKQALSNGFTRAAELGNGNSIREVAVSRFFNLGKRSAWATARMSCSPDSPARSLEEEDDEMTDDTSRYCSEGPLCFVSDVTAFSDICSSPSFRKMHGFLDSPLSYVVTHDLVPIFSPSKLSTYSDIVFPAHWYWADRVPYNAEDDEPWESKTPERFVQKLNTLSDDVLTLSAPASDNSTTNTDPETPWTAEKSTIESHAHLLNVSFSQVGQCDPGDCSAQRAVFDLAPVAPQNNAWGFKYLLDLDGNAFSGRFQAFLRSNSLVLKFALFREWTGGSGGWLAAWRDYIPLSLHGDEWIETVRYLAEEEEGKRVAEEMASNSSEWARKVLRKEDMEVWFFRLLLEYGRVVDDNRESIGFTI</sequence>
<proteinExistence type="predicted"/>
<protein>
    <recommendedName>
        <fullName evidence="2">Glycosyl transferase CAP10 domain-containing protein</fullName>
    </recommendedName>
</protein>
<dbReference type="OrthoDB" id="541052at2759"/>
<comment type="caution">
    <text evidence="3">The sequence shown here is derived from an EMBL/GenBank/DDBJ whole genome shotgun (WGS) entry which is preliminary data.</text>
</comment>
<keyword evidence="1" id="KW-0472">Membrane</keyword>
<dbReference type="SMART" id="SM00672">
    <property type="entry name" value="CAP10"/>
    <property type="match status" value="1"/>
</dbReference>
<dbReference type="Proteomes" id="UP000838763">
    <property type="component" value="Unassembled WGS sequence"/>
</dbReference>
<evidence type="ECO:0000313" key="4">
    <source>
        <dbReference type="Proteomes" id="UP000838763"/>
    </source>
</evidence>
<keyword evidence="4" id="KW-1185">Reference proteome</keyword>
<organism evidence="3 4">
    <name type="scientific">Parascedosporium putredinis</name>
    <dbReference type="NCBI Taxonomy" id="1442378"/>
    <lineage>
        <taxon>Eukaryota</taxon>
        <taxon>Fungi</taxon>
        <taxon>Dikarya</taxon>
        <taxon>Ascomycota</taxon>
        <taxon>Pezizomycotina</taxon>
        <taxon>Sordariomycetes</taxon>
        <taxon>Hypocreomycetidae</taxon>
        <taxon>Microascales</taxon>
        <taxon>Microascaceae</taxon>
        <taxon>Parascedosporium</taxon>
    </lineage>
</organism>
<dbReference type="Pfam" id="PF05686">
    <property type="entry name" value="Glyco_transf_90"/>
    <property type="match status" value="1"/>
</dbReference>
<keyword evidence="1" id="KW-0812">Transmembrane</keyword>
<evidence type="ECO:0000313" key="3">
    <source>
        <dbReference type="EMBL" id="CAI4217850.1"/>
    </source>
</evidence>
<gene>
    <name evidence="3" type="ORF">PPNO1_LOCUS7449</name>
</gene>
<dbReference type="PANTHER" id="PTHR12203:SF104">
    <property type="entry name" value="PROTEIN CAP1, PUTATIVE (AFU_ORTHOLOGUE AFUA_1G05595)-RELATED"/>
    <property type="match status" value="1"/>
</dbReference>
<dbReference type="InterPro" id="IPR051091">
    <property type="entry name" value="O-Glucosyltr/Glycosyltrsf_90"/>
</dbReference>
<dbReference type="PANTHER" id="PTHR12203">
    <property type="entry name" value="KDEL LYS-ASP-GLU-LEU CONTAINING - RELATED"/>
    <property type="match status" value="1"/>
</dbReference>
<reference evidence="3" key="1">
    <citation type="submission" date="2022-11" db="EMBL/GenBank/DDBJ databases">
        <authorList>
            <person name="Scott C."/>
            <person name="Bruce N."/>
        </authorList>
    </citation>
    <scope>NUCLEOTIDE SEQUENCE</scope>
</reference>
<dbReference type="InterPro" id="IPR006598">
    <property type="entry name" value="CAP10"/>
</dbReference>
<feature type="domain" description="Glycosyl transferase CAP10" evidence="2">
    <location>
        <begin position="280"/>
        <end position="555"/>
    </location>
</feature>
<dbReference type="EMBL" id="CALLCH030000017">
    <property type="protein sequence ID" value="CAI4217850.1"/>
    <property type="molecule type" value="Genomic_DNA"/>
</dbReference>
<feature type="transmembrane region" description="Helical" evidence="1">
    <location>
        <begin position="12"/>
        <end position="29"/>
    </location>
</feature>
<keyword evidence="1" id="KW-1133">Transmembrane helix</keyword>
<dbReference type="AlphaFoldDB" id="A0A9P1H9R0"/>
<accession>A0A9P1H9R0</accession>
<evidence type="ECO:0000256" key="1">
    <source>
        <dbReference type="SAM" id="Phobius"/>
    </source>
</evidence>